<evidence type="ECO:0000256" key="6">
    <source>
        <dbReference type="ARBA" id="ARBA00022490"/>
    </source>
</evidence>
<dbReference type="Gene3D" id="3.30.1330.30">
    <property type="match status" value="1"/>
</dbReference>
<evidence type="ECO:0000313" key="12">
    <source>
        <dbReference type="Proteomes" id="UP000244066"/>
    </source>
</evidence>
<dbReference type="PANTHER" id="PTHR10113">
    <property type="entry name" value="PEPTIDE CHAIN RELEASE FACTOR SUBUNIT 1"/>
    <property type="match status" value="1"/>
</dbReference>
<comment type="caution">
    <text evidence="11">The sequence shown here is derived from an EMBL/GenBank/DDBJ whole genome shotgun (WGS) entry which is preliminary data.</text>
</comment>
<gene>
    <name evidence="9" type="primary">prf1</name>
    <name evidence="11" type="ORF">B9J98_08020</name>
</gene>
<dbReference type="Pfam" id="PF03464">
    <property type="entry name" value="eRF1_2"/>
    <property type="match status" value="1"/>
</dbReference>
<dbReference type="HAMAP" id="MF_00424">
    <property type="entry name" value="Rel_fact_arch_1"/>
    <property type="match status" value="1"/>
</dbReference>
<evidence type="ECO:0000256" key="7">
    <source>
        <dbReference type="ARBA" id="ARBA00022917"/>
    </source>
</evidence>
<dbReference type="InterPro" id="IPR005141">
    <property type="entry name" value="eRF1_2"/>
</dbReference>
<evidence type="ECO:0000256" key="9">
    <source>
        <dbReference type="HAMAP-Rule" id="MF_00424"/>
    </source>
</evidence>
<evidence type="ECO:0000256" key="1">
    <source>
        <dbReference type="ARBA" id="ARBA00002832"/>
    </source>
</evidence>
<organism evidence="11 12">
    <name type="scientific">Candidatus Terraquivivens tikiterensis</name>
    <dbReference type="NCBI Taxonomy" id="1980982"/>
    <lineage>
        <taxon>Archaea</taxon>
        <taxon>Nitrososphaerota</taxon>
        <taxon>Candidatus Wolframiiraptoraceae</taxon>
        <taxon>Candidatus Terraquivivens</taxon>
    </lineage>
</organism>
<dbReference type="Gene3D" id="3.30.960.10">
    <property type="entry name" value="eRF1 domain 1"/>
    <property type="match status" value="1"/>
</dbReference>
<dbReference type="FunFam" id="3.30.420.60:FF:000003">
    <property type="entry name" value="Peptide chain release factor subunit 1"/>
    <property type="match status" value="1"/>
</dbReference>
<feature type="domain" description="eRF1/Pelota-like N-terminal" evidence="10">
    <location>
        <begin position="1"/>
        <end position="138"/>
    </location>
</feature>
<comment type="subcellular location">
    <subcellularLocation>
        <location evidence="2 9">Cytoplasm</location>
    </subcellularLocation>
</comment>
<evidence type="ECO:0000259" key="10">
    <source>
        <dbReference type="SMART" id="SM01194"/>
    </source>
</evidence>
<dbReference type="InterPro" id="IPR004403">
    <property type="entry name" value="Peptide_chain-rel_eRF1/aRF1"/>
</dbReference>
<dbReference type="NCBIfam" id="TIGR03676">
    <property type="entry name" value="aRF1_eRF1"/>
    <property type="match status" value="1"/>
</dbReference>
<dbReference type="InterPro" id="IPR024049">
    <property type="entry name" value="eRF1_1_sf"/>
</dbReference>
<dbReference type="Proteomes" id="UP000244066">
    <property type="component" value="Unassembled WGS sequence"/>
</dbReference>
<dbReference type="Pfam" id="PF03465">
    <property type="entry name" value="eRF1_3"/>
    <property type="match status" value="1"/>
</dbReference>
<dbReference type="SUPFAM" id="SSF53137">
    <property type="entry name" value="Translational machinery components"/>
    <property type="match status" value="1"/>
</dbReference>
<comment type="subunit">
    <text evidence="4 9">Heterodimer of two subunits, one of which binds GTP.</text>
</comment>
<dbReference type="EMBL" id="NDWU01000030">
    <property type="protein sequence ID" value="PUA31043.1"/>
    <property type="molecule type" value="Genomic_DNA"/>
</dbReference>
<dbReference type="GO" id="GO:0016149">
    <property type="term" value="F:translation release factor activity, codon specific"/>
    <property type="evidence" value="ECO:0007669"/>
    <property type="project" value="UniProtKB-UniRule"/>
</dbReference>
<evidence type="ECO:0000313" key="11">
    <source>
        <dbReference type="EMBL" id="PUA31043.1"/>
    </source>
</evidence>
<dbReference type="SUPFAM" id="SSF55315">
    <property type="entry name" value="L30e-like"/>
    <property type="match status" value="1"/>
</dbReference>
<dbReference type="Gene3D" id="3.30.420.60">
    <property type="entry name" value="eRF1 domain 2"/>
    <property type="match status" value="1"/>
</dbReference>
<dbReference type="AlphaFoldDB" id="A0A2R7Y0S3"/>
<protein>
    <recommendedName>
        <fullName evidence="5 9">Peptide chain release factor subunit 1</fullName>
    </recommendedName>
    <alternativeName>
        <fullName evidence="8 9">Translation termination factor aRF1</fullName>
    </alternativeName>
</protein>
<keyword evidence="6 9" id="KW-0963">Cytoplasm</keyword>
<evidence type="ECO:0000256" key="8">
    <source>
        <dbReference type="ARBA" id="ARBA00031168"/>
    </source>
</evidence>
<dbReference type="FunFam" id="3.30.960.10:FF:000003">
    <property type="entry name" value="Peptide chain release factor subunit 1"/>
    <property type="match status" value="1"/>
</dbReference>
<evidence type="ECO:0000256" key="5">
    <source>
        <dbReference type="ARBA" id="ARBA00019723"/>
    </source>
</evidence>
<dbReference type="InterPro" id="IPR005140">
    <property type="entry name" value="eRF1_Pelota-like_N"/>
</dbReference>
<evidence type="ECO:0000256" key="3">
    <source>
        <dbReference type="ARBA" id="ARBA00005326"/>
    </source>
</evidence>
<keyword evidence="7 9" id="KW-0648">Protein biosynthesis</keyword>
<comment type="function">
    <text evidence="1 9">Directs the termination of nascent peptide synthesis (translation) in response to the termination codons UAA, UAG and UGA.</text>
</comment>
<name>A0A2R7Y0S3_9ARCH</name>
<dbReference type="SMART" id="SM01194">
    <property type="entry name" value="eRF1_1"/>
    <property type="match status" value="1"/>
</dbReference>
<comment type="similarity">
    <text evidence="3 9">Belongs to the eukaryotic release factor 1 family.</text>
</comment>
<proteinExistence type="inferred from homology"/>
<sequence length="418" mass="46590">MVQKKSSVELYRFKKLLNELASKEGKGTELVSIYVPPDRQISDVINYLRQEYATAANIKSKTTRKNVQDAIERAIQRLKLFSDAKPNGIAVFSGAIPQDGPGTEKVEVYHVIPPEPINTFLYSCDSKFRLEPLLEQLKEKDVYGILVIDNEEAAVAVVKGKRLEISKTFTSGVPGKHRAGGQSARRFERLREQSLNEYYKRVADHANEIFLSYPEIRGIIVAGPGPTKEAFLNAGYLHYTFRDKIYVVDTSYSGESGIREAIAKASEQLKESRLVEEKQLIQRLMSESVSQNGRAIYGEQAVRDALKSGMLETLLISEDLNRVEIKIECSNCGYTKTETVDGDEVQVVLPNMLSQKCPSCLNQTLQAKRVVPLIDVLIDEAEESGTNVELISGGHEEGEMFKRAFGGLAGFLKGRMVS</sequence>
<dbReference type="InterPro" id="IPR042226">
    <property type="entry name" value="eFR1_2_sf"/>
</dbReference>
<accession>A0A2R7Y0S3</accession>
<evidence type="ECO:0000256" key="2">
    <source>
        <dbReference type="ARBA" id="ARBA00004496"/>
    </source>
</evidence>
<dbReference type="InterPro" id="IPR005142">
    <property type="entry name" value="eRF1_3"/>
</dbReference>
<dbReference type="InterPro" id="IPR020918">
    <property type="entry name" value="Peptide_chain-rel_aRF1"/>
</dbReference>
<reference evidence="11 12" key="1">
    <citation type="submission" date="2017-04" db="EMBL/GenBank/DDBJ databases">
        <title>Draft Aigarchaeota genome from a New Zealand hot spring.</title>
        <authorList>
            <person name="Reysenbach A.-L."/>
            <person name="Donaho J.A."/>
            <person name="Gerhart J."/>
            <person name="Kelley J.F."/>
            <person name="Kouba K."/>
            <person name="Podar M."/>
            <person name="Stott M."/>
        </authorList>
    </citation>
    <scope>NUCLEOTIDE SEQUENCE [LARGE SCALE GENOMIC DNA]</scope>
    <source>
        <strain evidence="11">NZ13_MG1</strain>
    </source>
</reference>
<dbReference type="SUPFAM" id="SSF55481">
    <property type="entry name" value="N-terminal domain of eukaryotic peptide chain release factor subunit 1, ERF1"/>
    <property type="match status" value="1"/>
</dbReference>
<dbReference type="GO" id="GO:0005737">
    <property type="term" value="C:cytoplasm"/>
    <property type="evidence" value="ECO:0007669"/>
    <property type="project" value="UniProtKB-SubCell"/>
</dbReference>
<evidence type="ECO:0000256" key="4">
    <source>
        <dbReference type="ARBA" id="ARBA00011520"/>
    </source>
</evidence>
<dbReference type="Pfam" id="PF03463">
    <property type="entry name" value="eRF1_1"/>
    <property type="match status" value="1"/>
</dbReference>
<dbReference type="InterPro" id="IPR029064">
    <property type="entry name" value="Ribosomal_eL30-like_sf"/>
</dbReference>